<dbReference type="RefSeq" id="XP_033528966.1">
    <property type="nucleotide sequence ID" value="XM_033663004.1"/>
</dbReference>
<dbReference type="Proteomes" id="UP000799771">
    <property type="component" value="Unassembled WGS sequence"/>
</dbReference>
<dbReference type="EMBL" id="ML977497">
    <property type="protein sequence ID" value="KAF2134579.1"/>
    <property type="molecule type" value="Genomic_DNA"/>
</dbReference>
<keyword evidence="3 8" id="KW-0812">Transmembrane</keyword>
<dbReference type="InterPro" id="IPR040241">
    <property type="entry name" value="TRP_Flc/Pkd2-like"/>
</dbReference>
<evidence type="ECO:0000313" key="12">
    <source>
        <dbReference type="Proteomes" id="UP000799771"/>
    </source>
</evidence>
<feature type="transmembrane region" description="Helical" evidence="8">
    <location>
        <begin position="424"/>
        <end position="443"/>
    </location>
</feature>
<dbReference type="Pfam" id="PF06011">
    <property type="entry name" value="TRP"/>
    <property type="match status" value="1"/>
</dbReference>
<proteinExistence type="inferred from homology"/>
<evidence type="ECO:0000256" key="7">
    <source>
        <dbReference type="SAM" id="MobiDB-lite"/>
    </source>
</evidence>
<keyword evidence="5 8" id="KW-1133">Transmembrane helix</keyword>
<keyword evidence="4 9" id="KW-0732">Signal</keyword>
<dbReference type="PANTHER" id="PTHR31145">
    <property type="entry name" value="INTEGRAL MEMBRANE PROTEIN (AFU_ORTHOLOGUE AFUA_7G01610)"/>
    <property type="match status" value="1"/>
</dbReference>
<dbReference type="PANTHER" id="PTHR31145:SF5">
    <property type="entry name" value="DUF907 DOMAIN PROTEIN (AFU_ORTHOLOGUE AFUA_2G06100)"/>
    <property type="match status" value="1"/>
</dbReference>
<gene>
    <name evidence="11" type="ORF">P153DRAFT_279222</name>
</gene>
<evidence type="ECO:0000256" key="3">
    <source>
        <dbReference type="ARBA" id="ARBA00022692"/>
    </source>
</evidence>
<feature type="transmembrane region" description="Helical" evidence="8">
    <location>
        <begin position="385"/>
        <end position="404"/>
    </location>
</feature>
<evidence type="ECO:0000256" key="1">
    <source>
        <dbReference type="ARBA" id="ARBA00004141"/>
    </source>
</evidence>
<feature type="signal peptide" evidence="9">
    <location>
        <begin position="1"/>
        <end position="26"/>
    </location>
</feature>
<feature type="compositionally biased region" description="Low complexity" evidence="7">
    <location>
        <begin position="716"/>
        <end position="730"/>
    </location>
</feature>
<feature type="chain" id="PRO_5025398807" evidence="9">
    <location>
        <begin position="27"/>
        <end position="737"/>
    </location>
</feature>
<dbReference type="OrthoDB" id="2115177at2759"/>
<dbReference type="InterPro" id="IPR032800">
    <property type="entry name" value="TRP_N"/>
</dbReference>
<comment type="similarity">
    <text evidence="2">Belongs to the transient receptor potential (TRP) ion channel family.</text>
</comment>
<dbReference type="GO" id="GO:0055085">
    <property type="term" value="P:transmembrane transport"/>
    <property type="evidence" value="ECO:0007669"/>
    <property type="project" value="TreeGrafter"/>
</dbReference>
<feature type="transmembrane region" description="Helical" evidence="8">
    <location>
        <begin position="537"/>
        <end position="556"/>
    </location>
</feature>
<feature type="transmembrane region" description="Helical" evidence="8">
    <location>
        <begin position="568"/>
        <end position="597"/>
    </location>
</feature>
<protein>
    <submittedName>
        <fullName evidence="11">TRP-domain-containing protein</fullName>
    </submittedName>
</protein>
<feature type="domain" description="ML-like" evidence="10">
    <location>
        <begin position="28"/>
        <end position="171"/>
    </location>
</feature>
<dbReference type="AlphaFoldDB" id="A0A6A6ARM7"/>
<evidence type="ECO:0000259" key="10">
    <source>
        <dbReference type="SMART" id="SM01320"/>
    </source>
</evidence>
<dbReference type="SMART" id="SM01320">
    <property type="entry name" value="TRP_N"/>
    <property type="match status" value="1"/>
</dbReference>
<evidence type="ECO:0000256" key="6">
    <source>
        <dbReference type="ARBA" id="ARBA00023136"/>
    </source>
</evidence>
<feature type="transmembrane region" description="Helical" evidence="8">
    <location>
        <begin position="339"/>
        <end position="365"/>
    </location>
</feature>
<comment type="subcellular location">
    <subcellularLocation>
        <location evidence="1">Membrane</location>
        <topology evidence="1">Multi-pass membrane protein</topology>
    </subcellularLocation>
</comment>
<feature type="region of interest" description="Disordered" evidence="7">
    <location>
        <begin position="683"/>
        <end position="737"/>
    </location>
</feature>
<feature type="transmembrane region" description="Helical" evidence="8">
    <location>
        <begin position="506"/>
        <end position="525"/>
    </location>
</feature>
<evidence type="ECO:0000256" key="5">
    <source>
        <dbReference type="ARBA" id="ARBA00022989"/>
    </source>
</evidence>
<evidence type="ECO:0000256" key="8">
    <source>
        <dbReference type="SAM" id="Phobius"/>
    </source>
</evidence>
<feature type="compositionally biased region" description="Basic and acidic residues" evidence="7">
    <location>
        <begin position="685"/>
        <end position="696"/>
    </location>
</feature>
<feature type="transmembrane region" description="Helical" evidence="8">
    <location>
        <begin position="480"/>
        <end position="500"/>
    </location>
</feature>
<organism evidence="11 12">
    <name type="scientific">Dothidotthia symphoricarpi CBS 119687</name>
    <dbReference type="NCBI Taxonomy" id="1392245"/>
    <lineage>
        <taxon>Eukaryota</taxon>
        <taxon>Fungi</taxon>
        <taxon>Dikarya</taxon>
        <taxon>Ascomycota</taxon>
        <taxon>Pezizomycotina</taxon>
        <taxon>Dothideomycetes</taxon>
        <taxon>Pleosporomycetidae</taxon>
        <taxon>Pleosporales</taxon>
        <taxon>Dothidotthiaceae</taxon>
        <taxon>Dothidotthia</taxon>
    </lineage>
</organism>
<reference evidence="11" key="1">
    <citation type="journal article" date="2020" name="Stud. Mycol.">
        <title>101 Dothideomycetes genomes: a test case for predicting lifestyles and emergence of pathogens.</title>
        <authorList>
            <person name="Haridas S."/>
            <person name="Albert R."/>
            <person name="Binder M."/>
            <person name="Bloem J."/>
            <person name="Labutti K."/>
            <person name="Salamov A."/>
            <person name="Andreopoulos B."/>
            <person name="Baker S."/>
            <person name="Barry K."/>
            <person name="Bills G."/>
            <person name="Bluhm B."/>
            <person name="Cannon C."/>
            <person name="Castanera R."/>
            <person name="Culley D."/>
            <person name="Daum C."/>
            <person name="Ezra D."/>
            <person name="Gonzalez J."/>
            <person name="Henrissat B."/>
            <person name="Kuo A."/>
            <person name="Liang C."/>
            <person name="Lipzen A."/>
            <person name="Lutzoni F."/>
            <person name="Magnuson J."/>
            <person name="Mondo S."/>
            <person name="Nolan M."/>
            <person name="Ohm R."/>
            <person name="Pangilinan J."/>
            <person name="Park H.-J."/>
            <person name="Ramirez L."/>
            <person name="Alfaro M."/>
            <person name="Sun H."/>
            <person name="Tritt A."/>
            <person name="Yoshinaga Y."/>
            <person name="Zwiers L.-H."/>
            <person name="Turgeon B."/>
            <person name="Goodwin S."/>
            <person name="Spatafora J."/>
            <person name="Crous P."/>
            <person name="Grigoriev I."/>
        </authorList>
    </citation>
    <scope>NUCLEOTIDE SEQUENCE</scope>
    <source>
        <strain evidence="11">CBS 119687</strain>
    </source>
</reference>
<keyword evidence="12" id="KW-1185">Reference proteome</keyword>
<evidence type="ECO:0000313" key="11">
    <source>
        <dbReference type="EMBL" id="KAF2134579.1"/>
    </source>
</evidence>
<sequence length="737" mass="80739">MRTHTTYSTMLAPFLLLASAPLGALANDVLKTNGYSSCLDGASDITVNKLNIEFDRSTKKVKFDLGGTNSKEQKVKATIVVKAYGIEVYNNSFDPCADGTKVDQLCPAVPAGSFAASGEQSIPDEYISQIPAIAFTVPDIDSQATMQLTAVDGGTDLACITSQVSNGKSLSTSGVSYIAAGIAGAALVVSGLSALASAGHAGASSSSPTFFDVMTWFQSMALNGMMSANVPSAYRKWSNNFGFSAGIIYWEGMQNTIDGFRSKTGGNLTENNVDYLKNATLVHTSSKRSLDTVLLWARDELSTNVNGTGEDSTVASQVVHQVKGIQSFVEEYRIPNGNAFMTILLVVAIVIASITVAILLFKVILETWALFGSFPKRMTSFRKRYWWTLAKTLTSLVLLLYGIWVTYCVYQFKNGDSWACKTLAGVTLTLFTGVLAFFSWKIWSIANKFKKLEGDDSALYDDKEVWRKYNNFYENYKKGYWWLFIPAIVYMFSRGCIIAGADGHGLAQASGQFIVEALLLILLLWARPYSLKSGNWINIIIQVVRVVSVACILIFVEELGMSQTTQTVTGLVLVVVQAVLTGVLAILIAVNAIIICCKENPHRKKRKAAEKARDLDNLTPLDARNSLLMDPQDYKRGSLPSPFGPRSAGYDVVPLADQHTAYNNRQFSEDRGHLLVDASTFGRTASHDRSISRDSSRSPPRFSDLEHGHEQHTEYNPNAPWQPQQQQQRGNPGGYAY</sequence>
<dbReference type="GO" id="GO:0009272">
    <property type="term" value="P:fungal-type cell wall biogenesis"/>
    <property type="evidence" value="ECO:0007669"/>
    <property type="project" value="TreeGrafter"/>
</dbReference>
<evidence type="ECO:0000256" key="4">
    <source>
        <dbReference type="ARBA" id="ARBA00022729"/>
    </source>
</evidence>
<dbReference type="GO" id="GO:0016020">
    <property type="term" value="C:membrane"/>
    <property type="evidence" value="ECO:0007669"/>
    <property type="project" value="UniProtKB-SubCell"/>
</dbReference>
<dbReference type="Pfam" id="PF14558">
    <property type="entry name" value="TRP_N"/>
    <property type="match status" value="1"/>
</dbReference>
<dbReference type="GeneID" id="54403436"/>
<accession>A0A6A6ARM7</accession>
<evidence type="ECO:0000256" key="9">
    <source>
        <dbReference type="SAM" id="SignalP"/>
    </source>
</evidence>
<name>A0A6A6ARM7_9PLEO</name>
<feature type="compositionally biased region" description="Basic and acidic residues" evidence="7">
    <location>
        <begin position="703"/>
        <end position="713"/>
    </location>
</feature>
<evidence type="ECO:0000256" key="2">
    <source>
        <dbReference type="ARBA" id="ARBA00010642"/>
    </source>
</evidence>
<dbReference type="InterPro" id="IPR010308">
    <property type="entry name" value="TRP_C"/>
</dbReference>
<keyword evidence="6 8" id="KW-0472">Membrane</keyword>